<proteinExistence type="predicted"/>
<keyword evidence="1" id="KW-0472">Membrane</keyword>
<dbReference type="InterPro" id="IPR048028">
    <property type="entry name" value="Psb34-like"/>
</dbReference>
<name>A0A928ZZ42_LEPEC</name>
<organism evidence="2 3">
    <name type="scientific">Leptolyngbya cf. ectocarpi LEGE 11479</name>
    <dbReference type="NCBI Taxonomy" id="1828722"/>
    <lineage>
        <taxon>Bacteria</taxon>
        <taxon>Bacillati</taxon>
        <taxon>Cyanobacteriota</taxon>
        <taxon>Cyanophyceae</taxon>
        <taxon>Leptolyngbyales</taxon>
        <taxon>Leptolyngbyaceae</taxon>
        <taxon>Leptolyngbya group</taxon>
        <taxon>Leptolyngbya</taxon>
    </lineage>
</organism>
<feature type="transmembrane region" description="Helical" evidence="1">
    <location>
        <begin position="34"/>
        <end position="55"/>
    </location>
</feature>
<accession>A0A928ZZ42</accession>
<keyword evidence="1" id="KW-0812">Transmembrane</keyword>
<dbReference type="NCBIfam" id="NF033486">
    <property type="entry name" value="harvest_ssl1498"/>
    <property type="match status" value="1"/>
</dbReference>
<protein>
    <submittedName>
        <fullName evidence="2">Ssl1498 family light-harvesting-like protein</fullName>
    </submittedName>
</protein>
<evidence type="ECO:0000313" key="3">
    <source>
        <dbReference type="Proteomes" id="UP000615026"/>
    </source>
</evidence>
<dbReference type="Pfam" id="PF26394">
    <property type="entry name" value="Psb34"/>
    <property type="match status" value="1"/>
</dbReference>
<dbReference type="EMBL" id="JADEXP010000370">
    <property type="protein sequence ID" value="MBE9070081.1"/>
    <property type="molecule type" value="Genomic_DNA"/>
</dbReference>
<evidence type="ECO:0000313" key="2">
    <source>
        <dbReference type="EMBL" id="MBE9070081.1"/>
    </source>
</evidence>
<gene>
    <name evidence="2" type="ORF">IQ260_25910</name>
</gene>
<evidence type="ECO:0000256" key="1">
    <source>
        <dbReference type="SAM" id="Phobius"/>
    </source>
</evidence>
<dbReference type="RefSeq" id="WP_193995966.1">
    <property type="nucleotide sequence ID" value="NZ_JADEXP010000370.1"/>
</dbReference>
<reference evidence="2" key="1">
    <citation type="submission" date="2020-10" db="EMBL/GenBank/DDBJ databases">
        <authorList>
            <person name="Castelo-Branco R."/>
            <person name="Eusebio N."/>
            <person name="Adriana R."/>
            <person name="Vieira A."/>
            <person name="Brugerolle De Fraissinette N."/>
            <person name="Rezende De Castro R."/>
            <person name="Schneider M.P."/>
            <person name="Vasconcelos V."/>
            <person name="Leao P.N."/>
        </authorList>
    </citation>
    <scope>NUCLEOTIDE SEQUENCE</scope>
    <source>
        <strain evidence="2">LEGE 11479</strain>
    </source>
</reference>
<keyword evidence="3" id="KW-1185">Reference proteome</keyword>
<dbReference type="Proteomes" id="UP000615026">
    <property type="component" value="Unassembled WGS sequence"/>
</dbReference>
<keyword evidence="1" id="KW-1133">Transmembrane helix</keyword>
<comment type="caution">
    <text evidence="2">The sequence shown here is derived from an EMBL/GenBank/DDBJ whole genome shotgun (WGS) entry which is preliminary data.</text>
</comment>
<sequence length="56" mass="6203">MYTTVNETGQLNNYATEPEMYLASYPAPEQQRSYLLQGGLATLLISTLMMTALIVS</sequence>
<dbReference type="AlphaFoldDB" id="A0A928ZZ42"/>